<feature type="region of interest" description="Disordered" evidence="1">
    <location>
        <begin position="425"/>
        <end position="447"/>
    </location>
</feature>
<dbReference type="GO" id="GO:0005737">
    <property type="term" value="C:cytoplasm"/>
    <property type="evidence" value="ECO:0007669"/>
    <property type="project" value="TreeGrafter"/>
</dbReference>
<dbReference type="InterPro" id="IPR006575">
    <property type="entry name" value="RWD_dom"/>
</dbReference>
<dbReference type="InterPro" id="IPR006073">
    <property type="entry name" value="GTP-bd"/>
</dbReference>
<organism evidence="3 4">
    <name type="scientific">Porcisia hertigi</name>
    <dbReference type="NCBI Taxonomy" id="2761500"/>
    <lineage>
        <taxon>Eukaryota</taxon>
        <taxon>Discoba</taxon>
        <taxon>Euglenozoa</taxon>
        <taxon>Kinetoplastea</taxon>
        <taxon>Metakinetoplastina</taxon>
        <taxon>Trypanosomatida</taxon>
        <taxon>Trypanosomatidae</taxon>
        <taxon>Leishmaniinae</taxon>
        <taxon>Porcisia</taxon>
    </lineage>
</organism>
<dbReference type="OrthoDB" id="424823at2759"/>
<feature type="domain" description="RWD" evidence="2">
    <location>
        <begin position="235"/>
        <end position="362"/>
    </location>
</feature>
<dbReference type="RefSeq" id="XP_067754863.1">
    <property type="nucleotide sequence ID" value="XM_067898706.1"/>
</dbReference>
<evidence type="ECO:0000313" key="3">
    <source>
        <dbReference type="EMBL" id="KAG5496380.1"/>
    </source>
</evidence>
<dbReference type="PROSITE" id="PS50908">
    <property type="entry name" value="RWD"/>
    <property type="match status" value="1"/>
</dbReference>
<accession>A0A836I4D9</accession>
<name>A0A836I4D9_9TRYP</name>
<dbReference type="Pfam" id="PF08438">
    <property type="entry name" value="YGR210-like_G4"/>
    <property type="match status" value="1"/>
</dbReference>
<dbReference type="KEGG" id="phet:94288783"/>
<sequence length="963" mass="102453">MSVRVLCLHGAQQTRDIFQNQLSRLQTDLVHIAELVFLEAPHVLPLITAQDDVLTRSWCSTDGREDYSAGDAVVATAMQPAGAGTDLAFTVMLGFSQGALMIYRYLLLHAEDTAVTEQLRGVIVAGAPDPRRVFQHSTHNTLNRCTGSAAGSGTGVSIFGALPFLHIIGKKDSIVAPEESAAFAQVCSSASRVLFHEHAHSIPALQEVRAAVRDVCQAAAMSSVKVAKMLEAREEELEMVRSMYEEECVVTRGSETLVRIPLFADVESLLAGSSLSATASIGASAVHTLERIKLCFCVPWSYPSTLPIVEVSDGPSWHSVKYQRWAANMVMRTSAYLADELGVGTAMLLPAYLYAAGLAQEEMNVLVEVFTEGARGGGGAQSAHNGGADGEGAASELGGSWAAEDESLRETYILEAETRAAELLSAEARGSRVDPQSSTDGGEEDDLKTVPEAIESEASAAAGGGGGGSCTLTIGLIGKPSAGKSTFFNAVRNPDDDGDVARVAAFPFTTIEPNIGACLAPLCCPCAMLRAPAVSCTGGGGAIGVIARDGTGASSSALLSSDLSGDLCDAAYGHIRALGSDFFRRHPVKVKDVAGLVQGAYQGRGKGNQFLNDLCDADVLVHVVDGAAATEADGTACAPGQGSAMEDITWVRAEVHSWIYDNLRAKWTSIVRQPTKLRTMFSGYRSTPTFVDCVLRRVGIANQAALTAMLRTWGPKELHVFVALYIRLRFPMIVALNKADLPTAADMAAALHQAHPHEVFVPMTARVEWLALQLKRKGYVDYTPGATSLTAKVGDDEVSRLDESVRQELHDVISFFGTTTASQGRQFSSLVLTTTGVQDVLAAAMEACRVTCLYPVHGFQPITSLAHCLTFKLGSSVERVFNALVHLKLLEGKLVRFEMIDLTPAKQLLVSLSTASSNRASTPASAQQRAVTLPTSVRTLHKTEVINSSMVLARVLSNKRQLA</sequence>
<dbReference type="Gene3D" id="3.40.50.1820">
    <property type="entry name" value="alpha/beta hydrolase"/>
    <property type="match status" value="1"/>
</dbReference>
<dbReference type="Pfam" id="PF03959">
    <property type="entry name" value="FSH1"/>
    <property type="match status" value="1"/>
</dbReference>
<evidence type="ECO:0000259" key="2">
    <source>
        <dbReference type="PROSITE" id="PS50908"/>
    </source>
</evidence>
<evidence type="ECO:0000313" key="4">
    <source>
        <dbReference type="Proteomes" id="UP000674318"/>
    </source>
</evidence>
<dbReference type="Proteomes" id="UP000674318">
    <property type="component" value="Chromosome 32"/>
</dbReference>
<keyword evidence="4" id="KW-1185">Reference proteome</keyword>
<feature type="region of interest" description="Disordered" evidence="1">
    <location>
        <begin position="377"/>
        <end position="398"/>
    </location>
</feature>
<dbReference type="InterPro" id="IPR029058">
    <property type="entry name" value="AB_hydrolase_fold"/>
</dbReference>
<dbReference type="GO" id="GO:0005525">
    <property type="term" value="F:GTP binding"/>
    <property type="evidence" value="ECO:0007669"/>
    <property type="project" value="InterPro"/>
</dbReference>
<dbReference type="InterPro" id="IPR013646">
    <property type="entry name" value="YGR210-like_G4"/>
</dbReference>
<dbReference type="Gene3D" id="3.40.50.300">
    <property type="entry name" value="P-loop containing nucleotide triphosphate hydrolases"/>
    <property type="match status" value="1"/>
</dbReference>
<dbReference type="SUPFAM" id="SSF54495">
    <property type="entry name" value="UBC-like"/>
    <property type="match status" value="1"/>
</dbReference>
<gene>
    <name evidence="3" type="ORF">JKF63_02682</name>
</gene>
<dbReference type="GeneID" id="94288783"/>
<dbReference type="EMBL" id="JAFJZO010000032">
    <property type="protein sequence ID" value="KAG5496380.1"/>
    <property type="molecule type" value="Genomic_DNA"/>
</dbReference>
<dbReference type="PANTHER" id="PTHR23305">
    <property type="entry name" value="OBG GTPASE FAMILY"/>
    <property type="match status" value="1"/>
</dbReference>
<dbReference type="AlphaFoldDB" id="A0A836I4D9"/>
<proteinExistence type="predicted"/>
<dbReference type="GO" id="GO:0016887">
    <property type="term" value="F:ATP hydrolysis activity"/>
    <property type="evidence" value="ECO:0007669"/>
    <property type="project" value="TreeGrafter"/>
</dbReference>
<dbReference type="InterPro" id="IPR005645">
    <property type="entry name" value="FSH-like_dom"/>
</dbReference>
<dbReference type="PANTHER" id="PTHR23305:SF1">
    <property type="entry name" value="OBG-TYPE G DOMAIN-CONTAINING PROTEIN"/>
    <property type="match status" value="1"/>
</dbReference>
<protein>
    <recommendedName>
        <fullName evidence="2">RWD domain-containing protein</fullName>
    </recommendedName>
</protein>
<dbReference type="InterPro" id="IPR027417">
    <property type="entry name" value="P-loop_NTPase"/>
</dbReference>
<comment type="caution">
    <text evidence="3">The sequence shown here is derived from an EMBL/GenBank/DDBJ whole genome shotgun (WGS) entry which is preliminary data.</text>
</comment>
<reference evidence="3 4" key="1">
    <citation type="submission" date="2021-02" db="EMBL/GenBank/DDBJ databases">
        <title>Porcisia hertigi Genome sequencing and assembly.</title>
        <authorList>
            <person name="Almutairi H."/>
            <person name="Gatherer D."/>
        </authorList>
    </citation>
    <scope>NUCLEOTIDE SEQUENCE [LARGE SCALE GENOMIC DNA]</scope>
    <source>
        <strain evidence="3 4">C119</strain>
    </source>
</reference>
<dbReference type="InterPro" id="IPR016135">
    <property type="entry name" value="UBQ-conjugating_enzyme/RWD"/>
</dbReference>
<dbReference type="Pfam" id="PF01926">
    <property type="entry name" value="MMR_HSR1"/>
    <property type="match status" value="1"/>
</dbReference>
<dbReference type="SUPFAM" id="SSF53474">
    <property type="entry name" value="alpha/beta-Hydrolases"/>
    <property type="match status" value="1"/>
</dbReference>
<dbReference type="FunFam" id="3.40.50.1820:FF:000534">
    <property type="entry name" value="Serine_hydrolase_(FSH1)/50S_ribosome-binding_GTPase/GTPase_of_uncharacterized_function_C-terminal_-_putative"/>
    <property type="match status" value="1"/>
</dbReference>
<dbReference type="SUPFAM" id="SSF52540">
    <property type="entry name" value="P-loop containing nucleoside triphosphate hydrolases"/>
    <property type="match status" value="1"/>
</dbReference>
<dbReference type="Pfam" id="PF05773">
    <property type="entry name" value="RWD"/>
    <property type="match status" value="1"/>
</dbReference>
<evidence type="ECO:0000256" key="1">
    <source>
        <dbReference type="SAM" id="MobiDB-lite"/>
    </source>
</evidence>
<dbReference type="Gene3D" id="3.10.110.10">
    <property type="entry name" value="Ubiquitin Conjugating Enzyme"/>
    <property type="match status" value="1"/>
</dbReference>